<keyword evidence="3" id="KW-1185">Reference proteome</keyword>
<dbReference type="EMBL" id="LR746272">
    <property type="protein sequence ID" value="CAA7401526.1"/>
    <property type="molecule type" value="Genomic_DNA"/>
</dbReference>
<sequence>MVKTSRLSTRANKGFPLSIVLVLIIMQWSSSSFGVVRAARRHPGEVTRGGSVGMATLPTSGRTAFGGRNKEVTEEVLGDDMRKVPTGANPLHNR</sequence>
<organism evidence="2 3">
    <name type="scientific">Spirodela intermedia</name>
    <name type="common">Intermediate duckweed</name>
    <dbReference type="NCBI Taxonomy" id="51605"/>
    <lineage>
        <taxon>Eukaryota</taxon>
        <taxon>Viridiplantae</taxon>
        <taxon>Streptophyta</taxon>
        <taxon>Embryophyta</taxon>
        <taxon>Tracheophyta</taxon>
        <taxon>Spermatophyta</taxon>
        <taxon>Magnoliopsida</taxon>
        <taxon>Liliopsida</taxon>
        <taxon>Araceae</taxon>
        <taxon>Lemnoideae</taxon>
        <taxon>Spirodela</taxon>
    </lineage>
</organism>
<protein>
    <submittedName>
        <fullName evidence="2">Uncharacterized protein</fullName>
    </submittedName>
</protein>
<proteinExistence type="predicted"/>
<evidence type="ECO:0000313" key="2">
    <source>
        <dbReference type="EMBL" id="CAA7401526.1"/>
    </source>
</evidence>
<evidence type="ECO:0000256" key="1">
    <source>
        <dbReference type="SAM" id="MobiDB-lite"/>
    </source>
</evidence>
<reference evidence="2" key="1">
    <citation type="submission" date="2020-02" db="EMBL/GenBank/DDBJ databases">
        <authorList>
            <person name="Scholz U."/>
            <person name="Mascher M."/>
            <person name="Fiebig A."/>
        </authorList>
    </citation>
    <scope>NUCLEOTIDE SEQUENCE</scope>
</reference>
<dbReference type="AlphaFoldDB" id="A0A7I8KW18"/>
<dbReference type="Proteomes" id="UP000663760">
    <property type="component" value="Chromosome 9"/>
</dbReference>
<name>A0A7I8KW18_SPIIN</name>
<accession>A0A7I8KW18</accession>
<evidence type="ECO:0000313" key="3">
    <source>
        <dbReference type="Proteomes" id="UP000663760"/>
    </source>
</evidence>
<feature type="region of interest" description="Disordered" evidence="1">
    <location>
        <begin position="47"/>
        <end position="66"/>
    </location>
</feature>
<gene>
    <name evidence="2" type="ORF">SI8410_09012204</name>
</gene>
<dbReference type="OrthoDB" id="686992at2759"/>